<dbReference type="Proteomes" id="UP001168363">
    <property type="component" value="Unassembled WGS sequence"/>
</dbReference>
<reference evidence="1" key="1">
    <citation type="submission" date="2023-06" db="EMBL/GenBank/DDBJ databases">
        <title>Genome sequence of Nocardioides sp. SOB44.</title>
        <authorList>
            <person name="Zhang G."/>
        </authorList>
    </citation>
    <scope>NUCLEOTIDE SEQUENCE</scope>
    <source>
        <strain evidence="1">SOB44</strain>
    </source>
</reference>
<proteinExistence type="predicted"/>
<dbReference type="EMBL" id="JAULSC010000022">
    <property type="protein sequence ID" value="MDO3397513.1"/>
    <property type="molecule type" value="Genomic_DNA"/>
</dbReference>
<sequence length="73" mass="8387">MADDYTSIVYDYLRSLGQPGDEVMTAIRPWLEREYGLSYAEAAKARSIAMKELKAQGRAERLNTRSRYVRILA</sequence>
<organism evidence="1 2">
    <name type="scientific">Nocardioides cremeus</name>
    <dbReference type="NCBI Taxonomy" id="3058044"/>
    <lineage>
        <taxon>Bacteria</taxon>
        <taxon>Bacillati</taxon>
        <taxon>Actinomycetota</taxon>
        <taxon>Actinomycetes</taxon>
        <taxon>Propionibacteriales</taxon>
        <taxon>Nocardioidaceae</taxon>
        <taxon>Nocardioides</taxon>
    </lineage>
</organism>
<keyword evidence="2" id="KW-1185">Reference proteome</keyword>
<gene>
    <name evidence="1" type="ORF">QWJ41_17435</name>
</gene>
<accession>A0ABT8TWN7</accession>
<protein>
    <submittedName>
        <fullName evidence="1">Uncharacterized protein</fullName>
    </submittedName>
</protein>
<name>A0ABT8TWN7_9ACTN</name>
<comment type="caution">
    <text evidence="1">The sequence shown here is derived from an EMBL/GenBank/DDBJ whole genome shotgun (WGS) entry which is preliminary data.</text>
</comment>
<evidence type="ECO:0000313" key="1">
    <source>
        <dbReference type="EMBL" id="MDO3397513.1"/>
    </source>
</evidence>
<dbReference type="RefSeq" id="WP_160007269.1">
    <property type="nucleotide sequence ID" value="NZ_JAULSC010000022.1"/>
</dbReference>
<evidence type="ECO:0000313" key="2">
    <source>
        <dbReference type="Proteomes" id="UP001168363"/>
    </source>
</evidence>